<keyword evidence="3 7" id="KW-0378">Hydrolase</keyword>
<dbReference type="PROSITE" id="PS00972">
    <property type="entry name" value="USP_1"/>
    <property type="match status" value="1"/>
</dbReference>
<protein>
    <recommendedName>
        <fullName evidence="3">Ubiquitin carboxyl-terminal hydrolase</fullName>
        <ecNumber evidence="3">3.4.19.12</ecNumber>
    </recommendedName>
</protein>
<feature type="compositionally biased region" description="Polar residues" evidence="5">
    <location>
        <begin position="437"/>
        <end position="457"/>
    </location>
</feature>
<dbReference type="InterPro" id="IPR001394">
    <property type="entry name" value="Peptidase_C19_UCH"/>
</dbReference>
<dbReference type="EMBL" id="MUJZ01005853">
    <property type="protein sequence ID" value="OTF82975.1"/>
    <property type="molecule type" value="Genomic_DNA"/>
</dbReference>
<dbReference type="CDD" id="cd02674">
    <property type="entry name" value="Peptidase_C19R"/>
    <property type="match status" value="1"/>
</dbReference>
<dbReference type="InterPro" id="IPR050185">
    <property type="entry name" value="Ub_carboxyl-term_hydrolase"/>
</dbReference>
<dbReference type="PROSITE" id="PS00973">
    <property type="entry name" value="USP_2"/>
    <property type="match status" value="1"/>
</dbReference>
<feature type="compositionally biased region" description="Basic and acidic residues" evidence="5">
    <location>
        <begin position="383"/>
        <end position="393"/>
    </location>
</feature>
<dbReference type="Pfam" id="PF00443">
    <property type="entry name" value="UCH"/>
    <property type="match status" value="1"/>
</dbReference>
<dbReference type="InterPro" id="IPR038765">
    <property type="entry name" value="Papain-like_cys_pep_sf"/>
</dbReference>
<dbReference type="SUPFAM" id="SSF52821">
    <property type="entry name" value="Rhodanese/Cell cycle control phosphatase"/>
    <property type="match status" value="1"/>
</dbReference>
<dbReference type="Gene3D" id="3.90.70.10">
    <property type="entry name" value="Cysteine proteinases"/>
    <property type="match status" value="1"/>
</dbReference>
<dbReference type="InterPro" id="IPR028889">
    <property type="entry name" value="USP"/>
</dbReference>
<evidence type="ECO:0000313" key="8">
    <source>
        <dbReference type="Proteomes" id="UP000194236"/>
    </source>
</evidence>
<feature type="region of interest" description="Disordered" evidence="5">
    <location>
        <begin position="526"/>
        <end position="550"/>
    </location>
</feature>
<evidence type="ECO:0000256" key="4">
    <source>
        <dbReference type="SAM" id="Coils"/>
    </source>
</evidence>
<evidence type="ECO:0000256" key="3">
    <source>
        <dbReference type="RuleBase" id="RU366025"/>
    </source>
</evidence>
<reference evidence="7 8" key="1">
    <citation type="submission" date="2017-03" db="EMBL/GenBank/DDBJ databases">
        <title>Genome Survey of Euroglyphus maynei.</title>
        <authorList>
            <person name="Arlian L.G."/>
            <person name="Morgan M.S."/>
            <person name="Rider S.D."/>
        </authorList>
    </citation>
    <scope>NUCLEOTIDE SEQUENCE [LARGE SCALE GENOMIC DNA]</scope>
    <source>
        <strain evidence="7">Arlian Lab</strain>
        <tissue evidence="7">Whole body</tissue>
    </source>
</reference>
<feature type="compositionally biased region" description="Polar residues" evidence="5">
    <location>
        <begin position="411"/>
        <end position="427"/>
    </location>
</feature>
<dbReference type="Gene3D" id="3.40.250.10">
    <property type="entry name" value="Rhodanese-like domain"/>
    <property type="match status" value="1"/>
</dbReference>
<dbReference type="Pfam" id="PF08969">
    <property type="entry name" value="USP8_dimer"/>
    <property type="match status" value="1"/>
</dbReference>
<organism evidence="7 8">
    <name type="scientific">Euroglyphus maynei</name>
    <name type="common">Mayne's house dust mite</name>
    <dbReference type="NCBI Taxonomy" id="6958"/>
    <lineage>
        <taxon>Eukaryota</taxon>
        <taxon>Metazoa</taxon>
        <taxon>Ecdysozoa</taxon>
        <taxon>Arthropoda</taxon>
        <taxon>Chelicerata</taxon>
        <taxon>Arachnida</taxon>
        <taxon>Acari</taxon>
        <taxon>Acariformes</taxon>
        <taxon>Sarcoptiformes</taxon>
        <taxon>Astigmata</taxon>
        <taxon>Psoroptidia</taxon>
        <taxon>Analgoidea</taxon>
        <taxon>Pyroglyphidae</taxon>
        <taxon>Pyroglyphinae</taxon>
        <taxon>Euroglyphus</taxon>
    </lineage>
</organism>
<feature type="region of interest" description="Disordered" evidence="5">
    <location>
        <begin position="377"/>
        <end position="471"/>
    </location>
</feature>
<dbReference type="InterPro" id="IPR015063">
    <property type="entry name" value="USP8_dimer"/>
</dbReference>
<gene>
    <name evidence="7" type="ORF">BLA29_000808</name>
</gene>
<accession>A0A1Y3BUX8</accession>
<evidence type="ECO:0000313" key="7">
    <source>
        <dbReference type="EMBL" id="OTF82975.1"/>
    </source>
</evidence>
<dbReference type="PROSITE" id="PS50235">
    <property type="entry name" value="USP_3"/>
    <property type="match status" value="1"/>
</dbReference>
<proteinExistence type="inferred from homology"/>
<dbReference type="SUPFAM" id="SSF140856">
    <property type="entry name" value="USP8 N-terminal domain-like"/>
    <property type="match status" value="1"/>
</dbReference>
<evidence type="ECO:0000256" key="5">
    <source>
        <dbReference type="SAM" id="MobiDB-lite"/>
    </source>
</evidence>
<evidence type="ECO:0000256" key="1">
    <source>
        <dbReference type="ARBA" id="ARBA00000707"/>
    </source>
</evidence>
<dbReference type="InterPro" id="IPR018200">
    <property type="entry name" value="USP_CS"/>
</dbReference>
<keyword evidence="3" id="KW-0788">Thiol protease</keyword>
<dbReference type="GO" id="GO:0006508">
    <property type="term" value="P:proteolysis"/>
    <property type="evidence" value="ECO:0007669"/>
    <property type="project" value="UniProtKB-KW"/>
</dbReference>
<dbReference type="Proteomes" id="UP000194236">
    <property type="component" value="Unassembled WGS sequence"/>
</dbReference>
<name>A0A1Y3BUX8_EURMA</name>
<keyword evidence="4" id="KW-0175">Coiled coil</keyword>
<dbReference type="GO" id="GO:0004843">
    <property type="term" value="F:cysteine-type deubiquitinase activity"/>
    <property type="evidence" value="ECO:0007669"/>
    <property type="project" value="UniProtKB-UniRule"/>
</dbReference>
<dbReference type="PANTHER" id="PTHR21646">
    <property type="entry name" value="UBIQUITIN CARBOXYL-TERMINAL HYDROLASE"/>
    <property type="match status" value="1"/>
</dbReference>
<keyword evidence="8" id="KW-1185">Reference proteome</keyword>
<keyword evidence="3" id="KW-0645">Protease</keyword>
<dbReference type="GO" id="GO:0016579">
    <property type="term" value="P:protein deubiquitination"/>
    <property type="evidence" value="ECO:0007669"/>
    <property type="project" value="InterPro"/>
</dbReference>
<evidence type="ECO:0000256" key="2">
    <source>
        <dbReference type="ARBA" id="ARBA00009085"/>
    </source>
</evidence>
<keyword evidence="3" id="KW-0833">Ubl conjugation pathway</keyword>
<dbReference type="InterPro" id="IPR036873">
    <property type="entry name" value="Rhodanese-like_dom_sf"/>
</dbReference>
<dbReference type="Gene3D" id="1.20.58.80">
    <property type="entry name" value="Phosphotransferase system, lactose/cellobiose-type IIA subunit"/>
    <property type="match status" value="1"/>
</dbReference>
<dbReference type="AlphaFoldDB" id="A0A1Y3BUX8"/>
<dbReference type="PANTHER" id="PTHR21646:SF46">
    <property type="entry name" value="UBIQUITIN CARBOXYL-TERMINAL HYDROLASE"/>
    <property type="match status" value="1"/>
</dbReference>
<dbReference type="OrthoDB" id="6511306at2759"/>
<evidence type="ECO:0000259" key="6">
    <source>
        <dbReference type="PROSITE" id="PS50235"/>
    </source>
</evidence>
<feature type="compositionally biased region" description="Basic and acidic residues" evidence="5">
    <location>
        <begin position="528"/>
        <end position="539"/>
    </location>
</feature>
<sequence length="948" mass="108438">MPSATKQELHLAKSLDELKKRSEIPKFGKTNIERLIDFANKFYREAINHLHKGDSERAYLFFYRFSSLLGYIHNESDKQKFLNAVGNKAKEVLEQMKFLSDELSERYAEKQKNYEDRKAKLFEQPTSIPGNAVKIDASDIQMDDDDDDECYQTIDCKQLIQHIQSMSEINKILIIDIRLAENFNDSSIAANKLATTGEVNIINIPENIVLAGLTLSQLKKKIAFGVAQDGIERRRSMDMVIIVDEKTIEFDKKFKSCLLADALWKWDQSPDKIKNKPLLLRGGYRDFILTYPMYTTNPNSISNYNPTTTLSFDKPKPELNFYNFLDEDNNNKPPSIMNNGPPVKSPTLIENNNNNFNLNSSNALDNNRSMKIPGIARPIIPDRSSKPIKDKMPLSDSTNRMITPIDKPSTDLKTSSTNQLPIANRSNFPPKPAYLLSSLQNGTNKTNGILGNNQGDKQTLDSDDDDDDRIVGKSDEFEMTMAENLPKQFREQNEVFPMDEEMSDYENHNRIDSDSDNESIANSISKPLEIDNKNDRHNDQPFSSSLSRSLSSPNIAQFEQNFHCNDTTSPLTNSISPKFSPQIPLVDRSAKPFAINLRKTRDFSPQFSSCARIAGLRNLGNTCFMNAMLQCLKNTKELYEFLIAGNVHINANSKFGSNGELTVELIELFRQMRYPSNFKHISPKDFKCAVSRHIPDFIDYKQQDAHEFLVRLLDRLHADLNRSKPDNINDPISKDPNFYDKLSIADAAKTFLSLHIRRNNSFISDIFEGLIVSTLTCLHCQSSSKSLEAFTCLTLPIPENAGRTTLQNCINLFLRGELLSNEVAWQCQSCRQKRNAQKCTYIWKLPRILIIHLKRFTYDGMWRQKISNFVDFPIEHLKIETANNEIRLFSLYGVVNHFGSLEGGHYVAYSRNRELNIDWHRYDDQDVSPMSSSDVVTQNAYVLFYRSV</sequence>
<dbReference type="EC" id="3.4.19.12" evidence="3"/>
<comment type="similarity">
    <text evidence="2 3">Belongs to the peptidase C19 family.</text>
</comment>
<feature type="domain" description="USP" evidence="6">
    <location>
        <begin position="614"/>
        <end position="948"/>
    </location>
</feature>
<comment type="catalytic activity">
    <reaction evidence="1 3">
        <text>Thiol-dependent hydrolysis of ester, thioester, amide, peptide and isopeptide bonds formed by the C-terminal Gly of ubiquitin (a 76-residue protein attached to proteins as an intracellular targeting signal).</text>
        <dbReference type="EC" id="3.4.19.12"/>
    </reaction>
</comment>
<feature type="coiled-coil region" evidence="4">
    <location>
        <begin position="82"/>
        <end position="120"/>
    </location>
</feature>
<dbReference type="SUPFAM" id="SSF54001">
    <property type="entry name" value="Cysteine proteinases"/>
    <property type="match status" value="1"/>
</dbReference>
<comment type="caution">
    <text evidence="7">The sequence shown here is derived from an EMBL/GenBank/DDBJ whole genome shotgun (WGS) entry which is preliminary data.</text>
</comment>